<reference evidence="2 3" key="1">
    <citation type="submission" date="2023-05" db="EMBL/GenBank/DDBJ databases">
        <title>Comparative genomics reveals the evidence of polycyclic aromatic hydrocarbons degradation in moderately halophilic genus Pontibacillus.</title>
        <authorList>
            <person name="Yang H."/>
            <person name="Qian Z."/>
        </authorList>
    </citation>
    <scope>NUCLEOTIDE SEQUENCE [LARGE SCALE GENOMIC DNA]</scope>
    <source>
        <strain evidence="3">HN14</strain>
    </source>
</reference>
<evidence type="ECO:0000313" key="3">
    <source>
        <dbReference type="Proteomes" id="UP001236652"/>
    </source>
</evidence>
<organism evidence="2 3">
    <name type="scientific">Pontibacillus chungwhensis</name>
    <dbReference type="NCBI Taxonomy" id="265426"/>
    <lineage>
        <taxon>Bacteria</taxon>
        <taxon>Bacillati</taxon>
        <taxon>Bacillota</taxon>
        <taxon>Bacilli</taxon>
        <taxon>Bacillales</taxon>
        <taxon>Bacillaceae</taxon>
        <taxon>Pontibacillus</taxon>
    </lineage>
</organism>
<dbReference type="InterPro" id="IPR034660">
    <property type="entry name" value="DinB/YfiT-like"/>
</dbReference>
<dbReference type="RefSeq" id="WP_231419784.1">
    <property type="nucleotide sequence ID" value="NZ_CP126446.1"/>
</dbReference>
<dbReference type="EMBL" id="CP126446">
    <property type="protein sequence ID" value="WIF98443.1"/>
    <property type="molecule type" value="Genomic_DNA"/>
</dbReference>
<protein>
    <submittedName>
        <fullName evidence="2">DinB family protein</fullName>
    </submittedName>
</protein>
<keyword evidence="3" id="KW-1185">Reference proteome</keyword>
<dbReference type="Gene3D" id="1.20.120.450">
    <property type="entry name" value="dinb family like domain"/>
    <property type="match status" value="1"/>
</dbReference>
<sequence>MNEKHTLQQLDITRSSLLKEVEDIEEKEADQIQDGFPNSIRWQLGHVYLSTEFLVFKKAGESTNIPENYGSFFGGGTHPNQWEATPPELSELKELLKDQKKRLLSTFEGKMDNALEESFQPGPFNIESVGAMLLFSATHESEHIGWIKSMKRAVRS</sequence>
<feature type="domain" description="DinB-like" evidence="1">
    <location>
        <begin position="9"/>
        <end position="147"/>
    </location>
</feature>
<accession>A0ABY8UZ26</accession>
<dbReference type="Proteomes" id="UP001236652">
    <property type="component" value="Chromosome"/>
</dbReference>
<name>A0ABY8UZ26_9BACI</name>
<dbReference type="InterPro" id="IPR024775">
    <property type="entry name" value="DinB-like"/>
</dbReference>
<evidence type="ECO:0000313" key="2">
    <source>
        <dbReference type="EMBL" id="WIF98443.1"/>
    </source>
</evidence>
<proteinExistence type="predicted"/>
<evidence type="ECO:0000259" key="1">
    <source>
        <dbReference type="Pfam" id="PF12867"/>
    </source>
</evidence>
<dbReference type="SUPFAM" id="SSF109854">
    <property type="entry name" value="DinB/YfiT-like putative metalloenzymes"/>
    <property type="match status" value="1"/>
</dbReference>
<gene>
    <name evidence="2" type="ORF">QNI29_01875</name>
</gene>
<dbReference type="Pfam" id="PF12867">
    <property type="entry name" value="DinB_2"/>
    <property type="match status" value="1"/>
</dbReference>